<organism evidence="1 2">
    <name type="scientific">Arctium lappa</name>
    <name type="common">Greater burdock</name>
    <name type="synonym">Lappa major</name>
    <dbReference type="NCBI Taxonomy" id="4217"/>
    <lineage>
        <taxon>Eukaryota</taxon>
        <taxon>Viridiplantae</taxon>
        <taxon>Streptophyta</taxon>
        <taxon>Embryophyta</taxon>
        <taxon>Tracheophyta</taxon>
        <taxon>Spermatophyta</taxon>
        <taxon>Magnoliopsida</taxon>
        <taxon>eudicotyledons</taxon>
        <taxon>Gunneridae</taxon>
        <taxon>Pentapetalae</taxon>
        <taxon>asterids</taxon>
        <taxon>campanulids</taxon>
        <taxon>Asterales</taxon>
        <taxon>Asteraceae</taxon>
        <taxon>Carduoideae</taxon>
        <taxon>Cardueae</taxon>
        <taxon>Arctiinae</taxon>
        <taxon>Arctium</taxon>
    </lineage>
</organism>
<dbReference type="Proteomes" id="UP001055879">
    <property type="component" value="Linkage Group LG03"/>
</dbReference>
<reference evidence="1 2" key="2">
    <citation type="journal article" date="2022" name="Mol. Ecol. Resour.">
        <title>The genomes of chicory, endive, great burdock and yacon provide insights into Asteraceae paleo-polyploidization history and plant inulin production.</title>
        <authorList>
            <person name="Fan W."/>
            <person name="Wang S."/>
            <person name="Wang H."/>
            <person name="Wang A."/>
            <person name="Jiang F."/>
            <person name="Liu H."/>
            <person name="Zhao H."/>
            <person name="Xu D."/>
            <person name="Zhang Y."/>
        </authorList>
    </citation>
    <scope>NUCLEOTIDE SEQUENCE [LARGE SCALE GENOMIC DNA]</scope>
    <source>
        <strain evidence="2">cv. Niubang</strain>
    </source>
</reference>
<comment type="caution">
    <text evidence="1">The sequence shown here is derived from an EMBL/GenBank/DDBJ whole genome shotgun (WGS) entry which is preliminary data.</text>
</comment>
<dbReference type="EMBL" id="CM042049">
    <property type="protein sequence ID" value="KAI3747264.1"/>
    <property type="molecule type" value="Genomic_DNA"/>
</dbReference>
<proteinExistence type="predicted"/>
<protein>
    <submittedName>
        <fullName evidence="1">Uncharacterized protein</fullName>
    </submittedName>
</protein>
<keyword evidence="2" id="KW-1185">Reference proteome</keyword>
<reference evidence="2" key="1">
    <citation type="journal article" date="2022" name="Mol. Ecol. Resour.">
        <title>The genomes of chicory, endive, great burdock and yacon provide insights into Asteraceae palaeo-polyploidization history and plant inulin production.</title>
        <authorList>
            <person name="Fan W."/>
            <person name="Wang S."/>
            <person name="Wang H."/>
            <person name="Wang A."/>
            <person name="Jiang F."/>
            <person name="Liu H."/>
            <person name="Zhao H."/>
            <person name="Xu D."/>
            <person name="Zhang Y."/>
        </authorList>
    </citation>
    <scope>NUCLEOTIDE SEQUENCE [LARGE SCALE GENOMIC DNA]</scope>
    <source>
        <strain evidence="2">cv. Niubang</strain>
    </source>
</reference>
<sequence>MTFRASILDFRLKLYNYQIVIIHKQSNTQETMEVESLNLDFEETIRFYWTIEIPNTNIHIIMIDNLDLFIRFLQ</sequence>
<name>A0ACB9DKS7_ARCLA</name>
<evidence type="ECO:0000313" key="2">
    <source>
        <dbReference type="Proteomes" id="UP001055879"/>
    </source>
</evidence>
<gene>
    <name evidence="1" type="ORF">L6452_09717</name>
</gene>
<evidence type="ECO:0000313" key="1">
    <source>
        <dbReference type="EMBL" id="KAI3747264.1"/>
    </source>
</evidence>
<accession>A0ACB9DKS7</accession>